<proteinExistence type="predicted"/>
<dbReference type="AlphaFoldDB" id="A0A5C7W9J3"/>
<sequence>MTANNIERFDVLVGRVFAELYQFFPVPIDLEAWEYRDMFNGVPMQDGWMAKEDSAFFQSTVLWLGSAGYIEYGSSINNGDVQNCVLTAKGLEVLKALPASLQSGPSLGEQLVDASKGGAKEVIRGVANEALSLGARILSSHLGLPS</sequence>
<protein>
    <submittedName>
        <fullName evidence="1">Uncharacterized protein</fullName>
    </submittedName>
</protein>
<organism evidence="1 2">
    <name type="scientific">Aquipseudomonas alcaligenes</name>
    <name type="common">Pseudomonas alcaligenes</name>
    <dbReference type="NCBI Taxonomy" id="43263"/>
    <lineage>
        <taxon>Bacteria</taxon>
        <taxon>Pseudomonadati</taxon>
        <taxon>Pseudomonadota</taxon>
        <taxon>Gammaproteobacteria</taxon>
        <taxon>Pseudomonadales</taxon>
        <taxon>Pseudomonadaceae</taxon>
        <taxon>Aquipseudomonas</taxon>
    </lineage>
</organism>
<dbReference type="EMBL" id="SSFO01000070">
    <property type="protein sequence ID" value="TXI34367.1"/>
    <property type="molecule type" value="Genomic_DNA"/>
</dbReference>
<evidence type="ECO:0000313" key="2">
    <source>
        <dbReference type="Proteomes" id="UP000321110"/>
    </source>
</evidence>
<evidence type="ECO:0000313" key="1">
    <source>
        <dbReference type="EMBL" id="TXI34367.1"/>
    </source>
</evidence>
<dbReference type="Proteomes" id="UP000321110">
    <property type="component" value="Unassembled WGS sequence"/>
</dbReference>
<comment type="caution">
    <text evidence="1">The sequence shown here is derived from an EMBL/GenBank/DDBJ whole genome shotgun (WGS) entry which is preliminary data.</text>
</comment>
<accession>A0A5C7W9J3</accession>
<gene>
    <name evidence="1" type="ORF">E6Q69_04185</name>
</gene>
<name>A0A5C7W9J3_AQUAC</name>
<reference evidence="1 2" key="1">
    <citation type="submission" date="2018-09" db="EMBL/GenBank/DDBJ databases">
        <title>Metagenome Assembled Genomes from an Advanced Water Purification Facility.</title>
        <authorList>
            <person name="Stamps B.W."/>
            <person name="Spear J.R."/>
        </authorList>
    </citation>
    <scope>NUCLEOTIDE SEQUENCE [LARGE SCALE GENOMIC DNA]</scope>
    <source>
        <strain evidence="1">Bin_52_1</strain>
    </source>
</reference>